<name>Q0AU07_SYNWW</name>
<sequence length="84" mass="10084">MKITHERIPVNSPNLNAYIESFHSILEDECYSRHEFETFQEAYEEVNKYLDYYNNRRRHGSIGYQSPVVYYQKHQNARGKPLVA</sequence>
<dbReference type="PROSITE" id="PS50994">
    <property type="entry name" value="INTEGRASE"/>
    <property type="match status" value="1"/>
</dbReference>
<dbReference type="GO" id="GO:0015074">
    <property type="term" value="P:DNA integration"/>
    <property type="evidence" value="ECO:0007669"/>
    <property type="project" value="InterPro"/>
</dbReference>
<dbReference type="Gene3D" id="3.30.420.10">
    <property type="entry name" value="Ribonuclease H-like superfamily/Ribonuclease H"/>
    <property type="match status" value="1"/>
</dbReference>
<accession>Q0AU07</accession>
<evidence type="ECO:0000313" key="3">
    <source>
        <dbReference type="Proteomes" id="UP000001968"/>
    </source>
</evidence>
<reference evidence="3" key="1">
    <citation type="journal article" date="2010" name="Environ. Microbiol.">
        <title>The genome of Syntrophomonas wolfei: new insights into syntrophic metabolism and biohydrogen production.</title>
        <authorList>
            <person name="Sieber J.R."/>
            <person name="Sims D.R."/>
            <person name="Han C."/>
            <person name="Kim E."/>
            <person name="Lykidis A."/>
            <person name="Lapidus A.L."/>
            <person name="McDonnald E."/>
            <person name="Rohlin L."/>
            <person name="Culley D.E."/>
            <person name="Gunsalus R."/>
            <person name="McInerney M.J."/>
        </authorList>
    </citation>
    <scope>NUCLEOTIDE SEQUENCE [LARGE SCALE GENOMIC DNA]</scope>
    <source>
        <strain evidence="3">DSM 2245B / Goettingen</strain>
    </source>
</reference>
<dbReference type="SUPFAM" id="SSF53098">
    <property type="entry name" value="Ribonuclease H-like"/>
    <property type="match status" value="1"/>
</dbReference>
<organism evidence="2 3">
    <name type="scientific">Syntrophomonas wolfei subsp. wolfei (strain DSM 2245B / Goettingen)</name>
    <dbReference type="NCBI Taxonomy" id="335541"/>
    <lineage>
        <taxon>Bacteria</taxon>
        <taxon>Bacillati</taxon>
        <taxon>Bacillota</taxon>
        <taxon>Clostridia</taxon>
        <taxon>Eubacteriales</taxon>
        <taxon>Syntrophomonadaceae</taxon>
        <taxon>Syntrophomonas</taxon>
    </lineage>
</organism>
<dbReference type="AlphaFoldDB" id="Q0AU07"/>
<dbReference type="HOGENOM" id="CLU_027402_41_9_9"/>
<dbReference type="InterPro" id="IPR001584">
    <property type="entry name" value="Integrase_cat-core"/>
</dbReference>
<gene>
    <name evidence="2" type="ordered locus">Swol_2508</name>
</gene>
<dbReference type="Proteomes" id="UP000001968">
    <property type="component" value="Chromosome"/>
</dbReference>
<dbReference type="Pfam" id="PF13683">
    <property type="entry name" value="rve_3"/>
    <property type="match status" value="1"/>
</dbReference>
<dbReference type="InterPro" id="IPR012337">
    <property type="entry name" value="RNaseH-like_sf"/>
</dbReference>
<keyword evidence="3" id="KW-1185">Reference proteome</keyword>
<dbReference type="EMBL" id="CP000448">
    <property type="protein sequence ID" value="ABI69797.1"/>
    <property type="molecule type" value="Genomic_DNA"/>
</dbReference>
<evidence type="ECO:0000259" key="1">
    <source>
        <dbReference type="PROSITE" id="PS50994"/>
    </source>
</evidence>
<feature type="domain" description="Integrase catalytic" evidence="1">
    <location>
        <begin position="1"/>
        <end position="75"/>
    </location>
</feature>
<dbReference type="STRING" id="335541.Swol_2508"/>
<dbReference type="OrthoDB" id="9781005at2"/>
<dbReference type="PANTHER" id="PTHR47515:SF1">
    <property type="entry name" value="BLR2054 PROTEIN"/>
    <property type="match status" value="1"/>
</dbReference>
<evidence type="ECO:0000313" key="2">
    <source>
        <dbReference type="EMBL" id="ABI69797.1"/>
    </source>
</evidence>
<dbReference type="eggNOG" id="COG2801">
    <property type="taxonomic scope" value="Bacteria"/>
</dbReference>
<dbReference type="KEGG" id="swo:Swol_2508"/>
<proteinExistence type="predicted"/>
<protein>
    <submittedName>
        <fullName evidence="2">Integrase, catalytic region</fullName>
    </submittedName>
</protein>
<dbReference type="InterPro" id="IPR036397">
    <property type="entry name" value="RNaseH_sf"/>
</dbReference>
<dbReference type="GO" id="GO:0003676">
    <property type="term" value="F:nucleic acid binding"/>
    <property type="evidence" value="ECO:0007669"/>
    <property type="project" value="InterPro"/>
</dbReference>
<dbReference type="PANTHER" id="PTHR47515">
    <property type="entry name" value="LOW CALCIUM RESPONSE LOCUS PROTEIN T"/>
    <property type="match status" value="1"/>
</dbReference>